<organism evidence="2 3">
    <name type="scientific">Sphaerospermopsis aphanizomenoides LEGE 00250</name>
    <dbReference type="NCBI Taxonomy" id="2777972"/>
    <lineage>
        <taxon>Bacteria</taxon>
        <taxon>Bacillati</taxon>
        <taxon>Cyanobacteriota</taxon>
        <taxon>Cyanophyceae</taxon>
        <taxon>Nostocales</taxon>
        <taxon>Aphanizomenonaceae</taxon>
        <taxon>Sphaerospermopsis</taxon>
        <taxon>Sphaerospermopsis aphanizomenoides</taxon>
    </lineage>
</organism>
<feature type="transmembrane region" description="Helical" evidence="1">
    <location>
        <begin position="6"/>
        <end position="24"/>
    </location>
</feature>
<keyword evidence="1" id="KW-0812">Transmembrane</keyword>
<accession>A0ABR9VG10</accession>
<reference evidence="2 3" key="1">
    <citation type="submission" date="2020-10" db="EMBL/GenBank/DDBJ databases">
        <authorList>
            <person name="Castelo-Branco R."/>
            <person name="Eusebio N."/>
            <person name="Adriana R."/>
            <person name="Vieira A."/>
            <person name="Brugerolle De Fraissinette N."/>
            <person name="Rezende De Castro R."/>
            <person name="Schneider M.P."/>
            <person name="Vasconcelos V."/>
            <person name="Leao P.N."/>
        </authorList>
    </citation>
    <scope>NUCLEOTIDE SEQUENCE [LARGE SCALE GENOMIC DNA]</scope>
    <source>
        <strain evidence="2 3">LEGE 00250</strain>
    </source>
</reference>
<comment type="caution">
    <text evidence="2">The sequence shown here is derived from an EMBL/GenBank/DDBJ whole genome shotgun (WGS) entry which is preliminary data.</text>
</comment>
<protein>
    <submittedName>
        <fullName evidence="2">Uncharacterized protein</fullName>
    </submittedName>
</protein>
<sequence length="101" mass="12096">MVIIVVLINIMISIMLLYIARLLWQLKHKLGIIADRLNSYEHALHTVLYTAPANIYTGQQQIYELWQKHQNLKLQIQQVQQILNLVLLGRNIWQRYKKYKL</sequence>
<dbReference type="Proteomes" id="UP000606776">
    <property type="component" value="Unassembled WGS sequence"/>
</dbReference>
<name>A0ABR9VG10_9CYAN</name>
<keyword evidence="1" id="KW-1133">Transmembrane helix</keyword>
<gene>
    <name evidence="2" type="ORF">IQ227_15625</name>
</gene>
<evidence type="ECO:0000313" key="2">
    <source>
        <dbReference type="EMBL" id="MBE9237418.1"/>
    </source>
</evidence>
<evidence type="ECO:0000256" key="1">
    <source>
        <dbReference type="SAM" id="Phobius"/>
    </source>
</evidence>
<proteinExistence type="predicted"/>
<keyword evidence="3" id="KW-1185">Reference proteome</keyword>
<dbReference type="EMBL" id="JADEWB010000094">
    <property type="protein sequence ID" value="MBE9237418.1"/>
    <property type="molecule type" value="Genomic_DNA"/>
</dbReference>
<keyword evidence="1" id="KW-0472">Membrane</keyword>
<evidence type="ECO:0000313" key="3">
    <source>
        <dbReference type="Proteomes" id="UP000606776"/>
    </source>
</evidence>